<evidence type="ECO:0008006" key="5">
    <source>
        <dbReference type="Google" id="ProtNLM"/>
    </source>
</evidence>
<keyword evidence="4" id="KW-1185">Reference proteome</keyword>
<dbReference type="RefSeq" id="XP_038778545.1">
    <property type="nucleotide sequence ID" value="XM_038922617.1"/>
</dbReference>
<evidence type="ECO:0000313" key="3">
    <source>
        <dbReference type="EMBL" id="QPG74980.1"/>
    </source>
</evidence>
<evidence type="ECO:0000313" key="4">
    <source>
        <dbReference type="Proteomes" id="UP000662931"/>
    </source>
</evidence>
<dbReference type="GO" id="GO:0008168">
    <property type="term" value="F:methyltransferase activity"/>
    <property type="evidence" value="ECO:0007669"/>
    <property type="project" value="UniProtKB-KW"/>
</dbReference>
<dbReference type="InterPro" id="IPR029063">
    <property type="entry name" value="SAM-dependent_MTases_sf"/>
</dbReference>
<dbReference type="Proteomes" id="UP000662931">
    <property type="component" value="Chromosome 2"/>
</dbReference>
<dbReference type="Pfam" id="PF05971">
    <property type="entry name" value="Methyltransf_10"/>
    <property type="match status" value="1"/>
</dbReference>
<dbReference type="PANTHER" id="PTHR13393">
    <property type="entry name" value="SAM-DEPENDENT METHYLTRANSFERASE"/>
    <property type="match status" value="1"/>
</dbReference>
<dbReference type="OrthoDB" id="514248at2759"/>
<proteinExistence type="predicted"/>
<dbReference type="InterPro" id="IPR010286">
    <property type="entry name" value="METTL16/RlmF"/>
</dbReference>
<protein>
    <recommendedName>
        <fullName evidence="5">U6 small nuclear RNA (adenine-(43)-N(6))-methyltransferase</fullName>
    </recommendedName>
</protein>
<dbReference type="Gene3D" id="3.40.50.150">
    <property type="entry name" value="Vaccinia Virus protein VP39"/>
    <property type="match status" value="1"/>
</dbReference>
<gene>
    <name evidence="3" type="ORF">FOA43_002320</name>
</gene>
<sequence>MEQLDFQYLVSLNPKLSKYYDEKLNKYDFQSNDAVILLTETLFITNLNLDVHISNDRLCPRYFNRLDYIYFIQELMEGSSLSPESKYFGLDIGTGQMAVYPLMAVKIISELTWILATDIDQISVNMALKNVQNNHLSEKILIELVDKDDNCFRAVNQKDTDDAVGFTMCNPPFYSSIWEMQSKRALKQANEDRETVVGTNQELIYSDGGELGFIQKLLKDSRTASKKILWFSSLAGNYHTVKTLVKEFDSDFNYGIYEFQSGLTKKATKRWIVYWSFQFLRPSISLFNSKVCAPPFRFIMNRKIDFAAAYTRIRDLPYLEISTDEDLSVFVKLPGNCWSRSYRRKRQQNSQKRTKLDGSCWFEVVFYQDQTLIYWKYGQKYQTFESFCGWLNNT</sequence>
<dbReference type="EMBL" id="CP064813">
    <property type="protein sequence ID" value="QPG74980.1"/>
    <property type="molecule type" value="Genomic_DNA"/>
</dbReference>
<dbReference type="PANTHER" id="PTHR13393:SF0">
    <property type="entry name" value="RNA N6-ADENOSINE-METHYLTRANSFERASE METTL16"/>
    <property type="match status" value="1"/>
</dbReference>
<dbReference type="AlphaFoldDB" id="A0A875RPF7"/>
<dbReference type="SUPFAM" id="SSF53335">
    <property type="entry name" value="S-adenosyl-L-methionine-dependent methyltransferases"/>
    <property type="match status" value="1"/>
</dbReference>
<dbReference type="GO" id="GO:0070475">
    <property type="term" value="P:rRNA base methylation"/>
    <property type="evidence" value="ECO:0007669"/>
    <property type="project" value="TreeGrafter"/>
</dbReference>
<evidence type="ECO:0000256" key="2">
    <source>
        <dbReference type="ARBA" id="ARBA00022679"/>
    </source>
</evidence>
<keyword evidence="2" id="KW-0808">Transferase</keyword>
<accession>A0A875RPF7</accession>
<keyword evidence="1" id="KW-0489">Methyltransferase</keyword>
<name>A0A875RPF7_EENNA</name>
<dbReference type="GeneID" id="62195721"/>
<dbReference type="GO" id="GO:0005634">
    <property type="term" value="C:nucleus"/>
    <property type="evidence" value="ECO:0007669"/>
    <property type="project" value="TreeGrafter"/>
</dbReference>
<organism evidence="3 4">
    <name type="scientific">Eeniella nana</name>
    <name type="common">Yeast</name>
    <name type="synonym">Brettanomyces nanus</name>
    <dbReference type="NCBI Taxonomy" id="13502"/>
    <lineage>
        <taxon>Eukaryota</taxon>
        <taxon>Fungi</taxon>
        <taxon>Dikarya</taxon>
        <taxon>Ascomycota</taxon>
        <taxon>Saccharomycotina</taxon>
        <taxon>Pichiomycetes</taxon>
        <taxon>Pichiales</taxon>
        <taxon>Pichiaceae</taxon>
        <taxon>Brettanomyces</taxon>
    </lineage>
</organism>
<dbReference type="KEGG" id="bnn:FOA43_002320"/>
<evidence type="ECO:0000256" key="1">
    <source>
        <dbReference type="ARBA" id="ARBA00022603"/>
    </source>
</evidence>
<reference evidence="3" key="1">
    <citation type="submission" date="2020-10" db="EMBL/GenBank/DDBJ databases">
        <authorList>
            <person name="Roach M.J.R."/>
        </authorList>
    </citation>
    <scope>NUCLEOTIDE SEQUENCE</scope>
    <source>
        <strain evidence="3">CBS 1945</strain>
    </source>
</reference>